<comment type="caution">
    <text evidence="9">The sequence shown here is derived from an EMBL/GenBank/DDBJ whole genome shotgun (WGS) entry which is preliminary data.</text>
</comment>
<feature type="transmembrane region" description="Helical" evidence="8">
    <location>
        <begin position="260"/>
        <end position="281"/>
    </location>
</feature>
<feature type="transmembrane region" description="Helical" evidence="8">
    <location>
        <begin position="37"/>
        <end position="56"/>
    </location>
</feature>
<proteinExistence type="inferred from homology"/>
<sequence length="318" mass="33667">MGLIQTIIVVFGVIAIAYAAAHFRLLDERVGDGLSDFVFMIAAPLLLFRTMVTADFHGTAPWQLWIAYFTGVIVAWAVSDLAIKVIFGRDNRAGVVAGVSGAFSNLVFLGMPLMLGVFGQEGFAILSLIVAIHMPIMMAASITLHEIAMRRDGVFEGEGHFASVVLSFFKSLLRNPFVLGILAGWIWRLTGLPMPMIADSLIQTLGSVAGPVALFAMGMGLKKFGISGHIAASLVMSAIKLFVMPAVVLAAAWFIGLPPFTAKIAVASAALPAGVNSYLIATRFGTGQALASNSMVMATALSAITMAFWISVVTHIFG</sequence>
<feature type="transmembrane region" description="Helical" evidence="8">
    <location>
        <begin position="293"/>
        <end position="317"/>
    </location>
</feature>
<dbReference type="AlphaFoldDB" id="A0A2N9W282"/>
<protein>
    <submittedName>
        <fullName evidence="9">Transporter</fullName>
    </submittedName>
</protein>
<feature type="transmembrane region" description="Helical" evidence="8">
    <location>
        <begin position="62"/>
        <end position="83"/>
    </location>
</feature>
<evidence type="ECO:0000313" key="10">
    <source>
        <dbReference type="Proteomes" id="UP000232163"/>
    </source>
</evidence>
<feature type="transmembrane region" description="Helical" evidence="8">
    <location>
        <begin position="95"/>
        <end position="117"/>
    </location>
</feature>
<evidence type="ECO:0000256" key="3">
    <source>
        <dbReference type="ARBA" id="ARBA00022448"/>
    </source>
</evidence>
<dbReference type="GO" id="GO:0055085">
    <property type="term" value="P:transmembrane transport"/>
    <property type="evidence" value="ECO:0007669"/>
    <property type="project" value="InterPro"/>
</dbReference>
<gene>
    <name evidence="9" type="ORF">B5P45_04745</name>
</gene>
<dbReference type="InterPro" id="IPR004776">
    <property type="entry name" value="Mem_transp_PIN-like"/>
</dbReference>
<accession>A0A2N9W282</accession>
<reference evidence="10" key="1">
    <citation type="journal article" date="2017" name="Int J Environ Stud">
        <title>Does the Miocene-Pliocene relict legume Oxytropis triphylla form nitrogen-fixing nodules with a combination of bacterial strains?</title>
        <authorList>
            <person name="Safronova V."/>
            <person name="Belimov A."/>
            <person name="Sazanova A."/>
            <person name="Kuznetsova I."/>
            <person name="Popova J."/>
            <person name="Andronov E."/>
            <person name="Verkhozina A."/>
            <person name="Tikhonovich I."/>
        </authorList>
    </citation>
    <scope>NUCLEOTIDE SEQUENCE [LARGE SCALE GENOMIC DNA]</scope>
    <source>
        <strain evidence="10">Tri-38</strain>
    </source>
</reference>
<evidence type="ECO:0000256" key="5">
    <source>
        <dbReference type="ARBA" id="ARBA00022692"/>
    </source>
</evidence>
<keyword evidence="5 8" id="KW-0812">Transmembrane</keyword>
<dbReference type="PANTHER" id="PTHR36838">
    <property type="entry name" value="AUXIN EFFLUX CARRIER FAMILY PROTEIN"/>
    <property type="match status" value="1"/>
</dbReference>
<keyword evidence="3" id="KW-0813">Transport</keyword>
<dbReference type="EMBL" id="MZMT01000014">
    <property type="protein sequence ID" value="PIO45850.1"/>
    <property type="molecule type" value="Genomic_DNA"/>
</dbReference>
<feature type="transmembrane region" description="Helical" evidence="8">
    <location>
        <begin position="6"/>
        <end position="25"/>
    </location>
</feature>
<evidence type="ECO:0000256" key="2">
    <source>
        <dbReference type="ARBA" id="ARBA00010145"/>
    </source>
</evidence>
<evidence type="ECO:0000256" key="6">
    <source>
        <dbReference type="ARBA" id="ARBA00022989"/>
    </source>
</evidence>
<dbReference type="Pfam" id="PF03547">
    <property type="entry name" value="Mem_trans"/>
    <property type="match status" value="1"/>
</dbReference>
<feature type="transmembrane region" description="Helical" evidence="8">
    <location>
        <begin position="200"/>
        <end position="218"/>
    </location>
</feature>
<keyword evidence="6 8" id="KW-1133">Transmembrane helix</keyword>
<dbReference type="PANTHER" id="PTHR36838:SF1">
    <property type="entry name" value="SLR1864 PROTEIN"/>
    <property type="match status" value="1"/>
</dbReference>
<dbReference type="OrthoDB" id="9810457at2"/>
<keyword evidence="4" id="KW-1003">Cell membrane</keyword>
<feature type="transmembrane region" description="Helical" evidence="8">
    <location>
        <begin position="123"/>
        <end position="144"/>
    </location>
</feature>
<evidence type="ECO:0000313" key="9">
    <source>
        <dbReference type="EMBL" id="PIO45850.1"/>
    </source>
</evidence>
<keyword evidence="7 8" id="KW-0472">Membrane</keyword>
<organism evidence="9 10">
    <name type="scientific">Phyllobacterium zundukense</name>
    <dbReference type="NCBI Taxonomy" id="1867719"/>
    <lineage>
        <taxon>Bacteria</taxon>
        <taxon>Pseudomonadati</taxon>
        <taxon>Pseudomonadota</taxon>
        <taxon>Alphaproteobacteria</taxon>
        <taxon>Hyphomicrobiales</taxon>
        <taxon>Phyllobacteriaceae</taxon>
        <taxon>Phyllobacterium</taxon>
    </lineage>
</organism>
<feature type="transmembrane region" description="Helical" evidence="8">
    <location>
        <begin position="230"/>
        <end position="254"/>
    </location>
</feature>
<evidence type="ECO:0000256" key="7">
    <source>
        <dbReference type="ARBA" id="ARBA00023136"/>
    </source>
</evidence>
<keyword evidence="10" id="KW-1185">Reference proteome</keyword>
<dbReference type="Proteomes" id="UP000232163">
    <property type="component" value="Unassembled WGS sequence"/>
</dbReference>
<comment type="subcellular location">
    <subcellularLocation>
        <location evidence="1">Cell membrane</location>
        <topology evidence="1">Multi-pass membrane protein</topology>
    </subcellularLocation>
</comment>
<dbReference type="KEGG" id="pht:BLM14_05690"/>
<dbReference type="Gene3D" id="1.20.1530.20">
    <property type="match status" value="1"/>
</dbReference>
<dbReference type="InterPro" id="IPR038770">
    <property type="entry name" value="Na+/solute_symporter_sf"/>
</dbReference>
<dbReference type="GO" id="GO:0005886">
    <property type="term" value="C:plasma membrane"/>
    <property type="evidence" value="ECO:0007669"/>
    <property type="project" value="UniProtKB-SubCell"/>
</dbReference>
<evidence type="ECO:0000256" key="8">
    <source>
        <dbReference type="SAM" id="Phobius"/>
    </source>
</evidence>
<evidence type="ECO:0000256" key="1">
    <source>
        <dbReference type="ARBA" id="ARBA00004651"/>
    </source>
</evidence>
<evidence type="ECO:0000256" key="4">
    <source>
        <dbReference type="ARBA" id="ARBA00022475"/>
    </source>
</evidence>
<feature type="transmembrane region" description="Helical" evidence="8">
    <location>
        <begin position="164"/>
        <end position="188"/>
    </location>
</feature>
<dbReference type="RefSeq" id="WP_099998504.1">
    <property type="nucleotide sequence ID" value="NZ_CP017940.1"/>
</dbReference>
<comment type="similarity">
    <text evidence="2">Belongs to the auxin efflux carrier (TC 2.A.69) family.</text>
</comment>
<name>A0A2N9W282_9HYPH</name>